<feature type="region of interest" description="Disordered" evidence="1">
    <location>
        <begin position="100"/>
        <end position="157"/>
    </location>
</feature>
<accession>A0ABT8ABU1</accession>
<evidence type="ECO:0000313" key="2">
    <source>
        <dbReference type="EMBL" id="MDN3567195.1"/>
    </source>
</evidence>
<sequence length="172" mass="17465">MQAMLGSAAWEWSACKASPGGGVSPGGIAADGAEDGRQRRAAAVEQRALQRRQPPGEARPGAGLRLLAAEQQHGMVEEGVVQHLERRGIDRAGEVEAGDLGGEAGLDVHGRGSRQGRAAGLGGRRLSADSLPAGAGRLSSAPLPSANPGLPPPGAGALISHRSMVGLRQNIR</sequence>
<dbReference type="Proteomes" id="UP001529369">
    <property type="component" value="Unassembled WGS sequence"/>
</dbReference>
<evidence type="ECO:0000313" key="3">
    <source>
        <dbReference type="Proteomes" id="UP001529369"/>
    </source>
</evidence>
<feature type="compositionally biased region" description="Low complexity" evidence="1">
    <location>
        <begin position="41"/>
        <end position="61"/>
    </location>
</feature>
<keyword evidence="3" id="KW-1185">Reference proteome</keyword>
<reference evidence="3" key="1">
    <citation type="journal article" date="2019" name="Int. J. Syst. Evol. Microbiol.">
        <title>The Global Catalogue of Microorganisms (GCM) 10K type strain sequencing project: providing services to taxonomists for standard genome sequencing and annotation.</title>
        <authorList>
            <consortium name="The Broad Institute Genomics Platform"/>
            <consortium name="The Broad Institute Genome Sequencing Center for Infectious Disease"/>
            <person name="Wu L."/>
            <person name="Ma J."/>
        </authorList>
    </citation>
    <scope>NUCLEOTIDE SEQUENCE [LARGE SCALE GENOMIC DNA]</scope>
    <source>
        <strain evidence="3">CECT 7131</strain>
    </source>
</reference>
<organism evidence="2 3">
    <name type="scientific">Paeniroseomonas aquatica</name>
    <dbReference type="NCBI Taxonomy" id="373043"/>
    <lineage>
        <taxon>Bacteria</taxon>
        <taxon>Pseudomonadati</taxon>
        <taxon>Pseudomonadota</taxon>
        <taxon>Alphaproteobacteria</taxon>
        <taxon>Acetobacterales</taxon>
        <taxon>Acetobacteraceae</taxon>
        <taxon>Paeniroseomonas</taxon>
    </lineage>
</organism>
<protein>
    <submittedName>
        <fullName evidence="2">Uncharacterized protein</fullName>
    </submittedName>
</protein>
<feature type="compositionally biased region" description="Low complexity" evidence="1">
    <location>
        <begin position="138"/>
        <end position="148"/>
    </location>
</feature>
<name>A0ABT8ABU1_9PROT</name>
<gene>
    <name evidence="2" type="ORF">QWZ14_22680</name>
</gene>
<comment type="caution">
    <text evidence="2">The sequence shown here is derived from an EMBL/GenBank/DDBJ whole genome shotgun (WGS) entry which is preliminary data.</text>
</comment>
<dbReference type="RefSeq" id="WP_290319213.1">
    <property type="nucleotide sequence ID" value="NZ_JAUFPN010000187.1"/>
</dbReference>
<dbReference type="EMBL" id="JAUFPN010000187">
    <property type="protein sequence ID" value="MDN3567195.1"/>
    <property type="molecule type" value="Genomic_DNA"/>
</dbReference>
<feature type="region of interest" description="Disordered" evidence="1">
    <location>
        <begin position="18"/>
        <end position="61"/>
    </location>
</feature>
<evidence type="ECO:0000256" key="1">
    <source>
        <dbReference type="SAM" id="MobiDB-lite"/>
    </source>
</evidence>
<proteinExistence type="predicted"/>